<dbReference type="PROSITE" id="PS51084">
    <property type="entry name" value="HIT_2"/>
    <property type="match status" value="1"/>
</dbReference>
<name>A0A327ZGY2_9ACTN</name>
<gene>
    <name evidence="5" type="ORF">B0I29_104470</name>
</gene>
<dbReference type="Proteomes" id="UP000249341">
    <property type="component" value="Unassembled WGS sequence"/>
</dbReference>
<feature type="short sequence motif" description="Histidine triad motif" evidence="2 3">
    <location>
        <begin position="112"/>
        <end position="116"/>
    </location>
</feature>
<proteinExistence type="predicted"/>
<dbReference type="InterPro" id="IPR001310">
    <property type="entry name" value="Histidine_triad_HIT"/>
</dbReference>
<dbReference type="InterPro" id="IPR011146">
    <property type="entry name" value="HIT-like"/>
</dbReference>
<reference evidence="5 6" key="1">
    <citation type="submission" date="2018-06" db="EMBL/GenBank/DDBJ databases">
        <title>Genomic Encyclopedia of Type Strains, Phase III (KMG-III): the genomes of soil and plant-associated and newly described type strains.</title>
        <authorList>
            <person name="Whitman W."/>
        </authorList>
    </citation>
    <scope>NUCLEOTIDE SEQUENCE [LARGE SCALE GENOMIC DNA]</scope>
    <source>
        <strain evidence="5 6">CGMCC 4.7090</strain>
    </source>
</reference>
<dbReference type="GO" id="GO:0003824">
    <property type="term" value="F:catalytic activity"/>
    <property type="evidence" value="ECO:0007669"/>
    <property type="project" value="InterPro"/>
</dbReference>
<dbReference type="AlphaFoldDB" id="A0A327ZGY2"/>
<keyword evidence="6" id="KW-1185">Reference proteome</keyword>
<dbReference type="SUPFAM" id="SSF54197">
    <property type="entry name" value="HIT-like"/>
    <property type="match status" value="1"/>
</dbReference>
<dbReference type="PRINTS" id="PR00332">
    <property type="entry name" value="HISTRIAD"/>
</dbReference>
<dbReference type="PANTHER" id="PTHR23089">
    <property type="entry name" value="HISTIDINE TRIAD HIT PROTEIN"/>
    <property type="match status" value="1"/>
</dbReference>
<feature type="domain" description="HIT" evidence="4">
    <location>
        <begin position="21"/>
        <end position="128"/>
    </location>
</feature>
<organism evidence="5 6">
    <name type="scientific">Actinoplanes lutulentus</name>
    <dbReference type="NCBI Taxonomy" id="1287878"/>
    <lineage>
        <taxon>Bacteria</taxon>
        <taxon>Bacillati</taxon>
        <taxon>Actinomycetota</taxon>
        <taxon>Actinomycetes</taxon>
        <taxon>Micromonosporales</taxon>
        <taxon>Micromonosporaceae</taxon>
        <taxon>Actinoplanes</taxon>
    </lineage>
</organism>
<evidence type="ECO:0000256" key="1">
    <source>
        <dbReference type="PIRSR" id="PIRSR601310-1"/>
    </source>
</evidence>
<dbReference type="OrthoDB" id="9784774at2"/>
<sequence length="130" mass="13525">MDPATIQSSTHKIRQVENSCLFCRIVAGEIPATVVHRTETTLAFRDIDPKAPTHVLVIPVAHHADVIALAADPSAAADVLATAAAVAEKEGLTDGFRVIFNTGAHGGQEVFHVHAHLVGGAPLGPMLAGK</sequence>
<dbReference type="Pfam" id="PF01230">
    <property type="entry name" value="HIT"/>
    <property type="match status" value="1"/>
</dbReference>
<evidence type="ECO:0000313" key="6">
    <source>
        <dbReference type="Proteomes" id="UP000249341"/>
    </source>
</evidence>
<evidence type="ECO:0000256" key="2">
    <source>
        <dbReference type="PIRSR" id="PIRSR601310-3"/>
    </source>
</evidence>
<protein>
    <submittedName>
        <fullName evidence="5">Histidine triad (HIT) family protein</fullName>
    </submittedName>
</protein>
<feature type="active site" description="Tele-AMP-histidine intermediate" evidence="1">
    <location>
        <position position="114"/>
    </location>
</feature>
<dbReference type="Gene3D" id="3.30.428.10">
    <property type="entry name" value="HIT-like"/>
    <property type="match status" value="1"/>
</dbReference>
<dbReference type="InterPro" id="IPR036265">
    <property type="entry name" value="HIT-like_sf"/>
</dbReference>
<accession>A0A327ZGY2</accession>
<evidence type="ECO:0000259" key="4">
    <source>
        <dbReference type="PROSITE" id="PS51084"/>
    </source>
</evidence>
<evidence type="ECO:0000313" key="5">
    <source>
        <dbReference type="EMBL" id="RAK39928.1"/>
    </source>
</evidence>
<dbReference type="EMBL" id="QLMJ01000004">
    <property type="protein sequence ID" value="RAK39928.1"/>
    <property type="molecule type" value="Genomic_DNA"/>
</dbReference>
<comment type="caution">
    <text evidence="5">The sequence shown here is derived from an EMBL/GenBank/DDBJ whole genome shotgun (WGS) entry which is preliminary data.</text>
</comment>
<evidence type="ECO:0000256" key="3">
    <source>
        <dbReference type="PROSITE-ProRule" id="PRU00464"/>
    </source>
</evidence>